<dbReference type="Gene3D" id="3.40.250.10">
    <property type="entry name" value="Rhodanese-like domain"/>
    <property type="match status" value="1"/>
</dbReference>
<evidence type="ECO:0000259" key="4">
    <source>
        <dbReference type="PROSITE" id="PS50206"/>
    </source>
</evidence>
<dbReference type="Pfam" id="PF00899">
    <property type="entry name" value="ThiF"/>
    <property type="match status" value="1"/>
</dbReference>
<keyword evidence="1 5" id="KW-0808">Transferase</keyword>
<dbReference type="GO" id="GO:0016779">
    <property type="term" value="F:nucleotidyltransferase activity"/>
    <property type="evidence" value="ECO:0007669"/>
    <property type="project" value="UniProtKB-KW"/>
</dbReference>
<dbReference type="OrthoDB" id="9804286at2"/>
<evidence type="ECO:0000256" key="2">
    <source>
        <dbReference type="ARBA" id="ARBA00022741"/>
    </source>
</evidence>
<dbReference type="GO" id="GO:0004792">
    <property type="term" value="F:thiosulfate-cyanide sulfurtransferase activity"/>
    <property type="evidence" value="ECO:0007669"/>
    <property type="project" value="TreeGrafter"/>
</dbReference>
<accession>A0A2T0YQM1</accession>
<dbReference type="FunFam" id="3.40.50.720:FF:000033">
    <property type="entry name" value="Adenylyltransferase and sulfurtransferase MOCS3"/>
    <property type="match status" value="1"/>
</dbReference>
<keyword evidence="6" id="KW-1185">Reference proteome</keyword>
<keyword evidence="5" id="KW-0548">Nucleotidyltransferase</keyword>
<evidence type="ECO:0000313" key="5">
    <source>
        <dbReference type="EMBL" id="PRZ17695.1"/>
    </source>
</evidence>
<dbReference type="GO" id="GO:0005524">
    <property type="term" value="F:ATP binding"/>
    <property type="evidence" value="ECO:0007669"/>
    <property type="project" value="UniProtKB-KW"/>
</dbReference>
<name>A0A2T0YQM1_9MICC</name>
<dbReference type="InterPro" id="IPR001763">
    <property type="entry name" value="Rhodanese-like_dom"/>
</dbReference>
<dbReference type="CDD" id="cd00757">
    <property type="entry name" value="ThiF_MoeB_HesA_family"/>
    <property type="match status" value="1"/>
</dbReference>
<gene>
    <name evidence="5" type="ORF">BCL67_10443</name>
</gene>
<dbReference type="InterPro" id="IPR045886">
    <property type="entry name" value="ThiF/MoeB/HesA"/>
</dbReference>
<feature type="domain" description="Rhodanese" evidence="4">
    <location>
        <begin position="353"/>
        <end position="434"/>
    </location>
</feature>
<dbReference type="SMART" id="SM00450">
    <property type="entry name" value="RHOD"/>
    <property type="match status" value="1"/>
</dbReference>
<evidence type="ECO:0000313" key="6">
    <source>
        <dbReference type="Proteomes" id="UP000238217"/>
    </source>
</evidence>
<dbReference type="GO" id="GO:0008641">
    <property type="term" value="F:ubiquitin-like modifier activating enzyme activity"/>
    <property type="evidence" value="ECO:0007669"/>
    <property type="project" value="InterPro"/>
</dbReference>
<dbReference type="PANTHER" id="PTHR10953">
    <property type="entry name" value="UBIQUITIN-ACTIVATING ENZYME E1"/>
    <property type="match status" value="1"/>
</dbReference>
<dbReference type="InterPro" id="IPR035985">
    <property type="entry name" value="Ubiquitin-activating_enz"/>
</dbReference>
<evidence type="ECO:0000256" key="3">
    <source>
        <dbReference type="ARBA" id="ARBA00022840"/>
    </source>
</evidence>
<dbReference type="RefSeq" id="WP_146131072.1">
    <property type="nucleotide sequence ID" value="NZ_PVTY01000004.1"/>
</dbReference>
<dbReference type="SUPFAM" id="SSF52821">
    <property type="entry name" value="Rhodanese/Cell cycle control phosphatase"/>
    <property type="match status" value="1"/>
</dbReference>
<evidence type="ECO:0000256" key="1">
    <source>
        <dbReference type="ARBA" id="ARBA00022679"/>
    </source>
</evidence>
<dbReference type="Pfam" id="PF00581">
    <property type="entry name" value="Rhodanese"/>
    <property type="match status" value="1"/>
</dbReference>
<dbReference type="PANTHER" id="PTHR10953:SF102">
    <property type="entry name" value="ADENYLYLTRANSFERASE AND SULFURTRANSFERASE MOCS3"/>
    <property type="match status" value="1"/>
</dbReference>
<dbReference type="PROSITE" id="PS50206">
    <property type="entry name" value="RHODANESE_3"/>
    <property type="match status" value="1"/>
</dbReference>
<keyword evidence="3" id="KW-0067">ATP-binding</keyword>
<protein>
    <submittedName>
        <fullName evidence="5">Adenylyltransferase/sulfurtransferase</fullName>
    </submittedName>
</protein>
<reference evidence="5 6" key="1">
    <citation type="submission" date="2018-03" db="EMBL/GenBank/DDBJ databases">
        <title>Comparative analysis of microorganisms from saline springs in Andes Mountain Range, Colombia.</title>
        <authorList>
            <person name="Rubin E."/>
        </authorList>
    </citation>
    <scope>NUCLEOTIDE SEQUENCE [LARGE SCALE GENOMIC DNA]</scope>
    <source>
        <strain evidence="5 6">CG 35</strain>
    </source>
</reference>
<dbReference type="InterPro" id="IPR000594">
    <property type="entry name" value="ThiF_NAD_FAD-bd"/>
</dbReference>
<dbReference type="CDD" id="cd00158">
    <property type="entry name" value="RHOD"/>
    <property type="match status" value="1"/>
</dbReference>
<dbReference type="EMBL" id="PVTY01000004">
    <property type="protein sequence ID" value="PRZ17695.1"/>
    <property type="molecule type" value="Genomic_DNA"/>
</dbReference>
<dbReference type="SUPFAM" id="SSF69572">
    <property type="entry name" value="Activating enzymes of the ubiquitin-like proteins"/>
    <property type="match status" value="1"/>
</dbReference>
<sequence>MNDLSQFSRSQMERFQRHFSLDGFGIEAQAKLLNSRVVVVGAGGLGAPILTYLAAAGVGTIDVIDHDVVDRSNLHRQVIHSEASIGEPKTASAAAVMRGLHPEIVINEHREPITAANALELIDGADIVVDGSDNFTTRYVVADACEIADKPMVSGSILRFAGQVSLFWASRGPTYRDLYPEAPDAGEVPTCAQAGVLGVLPGVIGSIMATETIKFLTGIGETLLGRVLIYDALGASFREISLHPDPDRVPVTSIGADVAGLGGFTANAPAAAVSTTAVPPAASRAAEEDAADVTESITAVSVDGAAPAAEPTPEPAVVEDLDFNPFTGDPKLDDDVTPKELRELLDAGLIGGIVDVREPWEHRMGTIEGAVNVPLGDLWHGDTGVSGLDDAAGKPVVLYCKIGVRSRQALEVLRQRHPRAELRNLIGGYELYKQL</sequence>
<organism evidence="5 6">
    <name type="scientific">Nesterenkonia sandarakina</name>
    <dbReference type="NCBI Taxonomy" id="272918"/>
    <lineage>
        <taxon>Bacteria</taxon>
        <taxon>Bacillati</taxon>
        <taxon>Actinomycetota</taxon>
        <taxon>Actinomycetes</taxon>
        <taxon>Micrococcales</taxon>
        <taxon>Micrococcaceae</taxon>
        <taxon>Nesterenkonia</taxon>
    </lineage>
</organism>
<comment type="caution">
    <text evidence="5">The sequence shown here is derived from an EMBL/GenBank/DDBJ whole genome shotgun (WGS) entry which is preliminary data.</text>
</comment>
<dbReference type="Proteomes" id="UP000238217">
    <property type="component" value="Unassembled WGS sequence"/>
</dbReference>
<dbReference type="InterPro" id="IPR036873">
    <property type="entry name" value="Rhodanese-like_dom_sf"/>
</dbReference>
<dbReference type="AlphaFoldDB" id="A0A2T0YQM1"/>
<dbReference type="GO" id="GO:0005737">
    <property type="term" value="C:cytoplasm"/>
    <property type="evidence" value="ECO:0007669"/>
    <property type="project" value="TreeGrafter"/>
</dbReference>
<keyword evidence="2" id="KW-0547">Nucleotide-binding</keyword>
<dbReference type="NCBIfam" id="NF004281">
    <property type="entry name" value="PRK05690.1"/>
    <property type="match status" value="1"/>
</dbReference>
<proteinExistence type="predicted"/>
<dbReference type="Gene3D" id="3.40.50.720">
    <property type="entry name" value="NAD(P)-binding Rossmann-like Domain"/>
    <property type="match status" value="1"/>
</dbReference>